<evidence type="ECO:0000313" key="2">
    <source>
        <dbReference type="EMBL" id="OKH35691.1"/>
    </source>
</evidence>
<protein>
    <recommendedName>
        <fullName evidence="1">Sulfatase-modifying factor enzyme-like domain-containing protein</fullName>
    </recommendedName>
</protein>
<dbReference type="AlphaFoldDB" id="A0A1U7IF92"/>
<dbReference type="InterPro" id="IPR042095">
    <property type="entry name" value="SUMF_sf"/>
</dbReference>
<evidence type="ECO:0000313" key="3">
    <source>
        <dbReference type="Proteomes" id="UP000185860"/>
    </source>
</evidence>
<name>A0A1U7IF92_9CYAN</name>
<comment type="caution">
    <text evidence="2">The sequence shown here is derived from an EMBL/GenBank/DDBJ whole genome shotgun (WGS) entry which is preliminary data.</text>
</comment>
<evidence type="ECO:0000259" key="1">
    <source>
        <dbReference type="Pfam" id="PF03781"/>
    </source>
</evidence>
<accession>A0A1U7IF92</accession>
<dbReference type="EMBL" id="MRCE01000020">
    <property type="protein sequence ID" value="OKH35691.1"/>
    <property type="molecule type" value="Genomic_DNA"/>
</dbReference>
<dbReference type="PANTHER" id="PTHR23150">
    <property type="entry name" value="SULFATASE MODIFYING FACTOR 1, 2"/>
    <property type="match status" value="1"/>
</dbReference>
<dbReference type="InterPro" id="IPR016187">
    <property type="entry name" value="CTDL_fold"/>
</dbReference>
<organism evidence="2 3">
    <name type="scientific">[Phormidium ambiguum] IAM M-71</name>
    <dbReference type="NCBI Taxonomy" id="454136"/>
    <lineage>
        <taxon>Bacteria</taxon>
        <taxon>Bacillati</taxon>
        <taxon>Cyanobacteriota</taxon>
        <taxon>Cyanophyceae</taxon>
        <taxon>Oscillatoriophycideae</taxon>
        <taxon>Aerosakkonematales</taxon>
        <taxon>Aerosakkonemataceae</taxon>
        <taxon>Floridanema</taxon>
    </lineage>
</organism>
<proteinExistence type="predicted"/>
<feature type="domain" description="Sulfatase-modifying factor enzyme-like" evidence="1">
    <location>
        <begin position="27"/>
        <end position="278"/>
    </location>
</feature>
<dbReference type="Proteomes" id="UP000185860">
    <property type="component" value="Unassembled WGS sequence"/>
</dbReference>
<dbReference type="Gene3D" id="3.90.1580.10">
    <property type="entry name" value="paralog of FGE (formylglycine-generating enzyme)"/>
    <property type="match status" value="1"/>
</dbReference>
<reference evidence="2 3" key="1">
    <citation type="submission" date="2016-11" db="EMBL/GenBank/DDBJ databases">
        <title>Draft Genome Sequences of Nine Cyanobacterial Strains from Diverse Habitats.</title>
        <authorList>
            <person name="Zhu T."/>
            <person name="Hou S."/>
            <person name="Lu X."/>
            <person name="Hess W.R."/>
        </authorList>
    </citation>
    <scope>NUCLEOTIDE SEQUENCE [LARGE SCALE GENOMIC DNA]</scope>
    <source>
        <strain evidence="2 3">IAM M-71</strain>
    </source>
</reference>
<dbReference type="STRING" id="454136.NIES2119_19530"/>
<dbReference type="SUPFAM" id="SSF56436">
    <property type="entry name" value="C-type lectin-like"/>
    <property type="match status" value="1"/>
</dbReference>
<dbReference type="InterPro" id="IPR005532">
    <property type="entry name" value="SUMF_dom"/>
</dbReference>
<gene>
    <name evidence="2" type="ORF">NIES2119_19530</name>
</gene>
<dbReference type="Pfam" id="PF03781">
    <property type="entry name" value="FGE-sulfatase"/>
    <property type="match status" value="1"/>
</dbReference>
<dbReference type="PANTHER" id="PTHR23150:SF19">
    <property type="entry name" value="FORMYLGLYCINE-GENERATING ENZYME"/>
    <property type="match status" value="1"/>
</dbReference>
<dbReference type="InterPro" id="IPR051043">
    <property type="entry name" value="Sulfatase_Mod_Factor_Kinase"/>
</dbReference>
<dbReference type="GO" id="GO:0120147">
    <property type="term" value="F:formylglycine-generating oxidase activity"/>
    <property type="evidence" value="ECO:0007669"/>
    <property type="project" value="TreeGrafter"/>
</dbReference>
<sequence>MARMVIKRIEREAEYFVEDLGAGVELEMMLIPGGSFLMGSPEKEEGHNESESPQHSVTIKPFCMGKYPVTQAQWKTVAALPQVSRELKLDPSYFKGAERPVECVSWYDAVEFCARLTHKTGRTYRLPSEAEWEYACRAGKTTPFHFGETITTDLANYDGRDNKYGKWSGSYGRGPKGVYRQETTPVGSFKVANRFGLFDMHGNVWEWCADHWYENYEGAPVDGSAWVDEQQNENDHDPQIIRVLRGGSWYVIPEYCRSACRDCNNASNDDGNLGFRIVCSAELT</sequence>